<dbReference type="GO" id="GO:0046983">
    <property type="term" value="F:protein dimerization activity"/>
    <property type="evidence" value="ECO:0007669"/>
    <property type="project" value="InterPro"/>
</dbReference>
<dbReference type="Pfam" id="PF00010">
    <property type="entry name" value="HLH"/>
    <property type="match status" value="1"/>
</dbReference>
<comment type="subcellular location">
    <subcellularLocation>
        <location evidence="1">Nucleus</location>
    </subcellularLocation>
</comment>
<keyword evidence="7" id="KW-1185">Reference proteome</keyword>
<evidence type="ECO:0000256" key="3">
    <source>
        <dbReference type="ARBA" id="ARBA00023163"/>
    </source>
</evidence>
<keyword evidence="2" id="KW-0805">Transcription regulation</keyword>
<dbReference type="PANTHER" id="PTHR31945">
    <property type="entry name" value="TRANSCRIPTION FACTOR SCREAM2-RELATED"/>
    <property type="match status" value="1"/>
</dbReference>
<dbReference type="InterPro" id="IPR054502">
    <property type="entry name" value="bHLH-TF_ACT-like_plant"/>
</dbReference>
<gene>
    <name evidence="6" type="ORF">Sjap_022980</name>
</gene>
<dbReference type="EMBL" id="JBBNAE010000009">
    <property type="protein sequence ID" value="KAK9097483.1"/>
    <property type="molecule type" value="Genomic_DNA"/>
</dbReference>
<sequence length="243" mass="27511">MEDFDDDYRNLLENMLLQTEDIDGFGLDDSFSAYYSSSSPDEAASSVAAKNIISERNRRKKLNDRLFALRSVVPKISKMDKASIIKDAIEYIQELHEQERLIQLEISELESGRSKSPNSYVNEEFGVPLRTKKKKRTVDRYSDSSGCRSPSIQGLDIRMSYVGEKTLVISITCDRKTDTMVKLCEVFESLNLKIVTANITAFSGRLLKTVFIEADEEEKEQLKEKIQSAIAAVAHDPYSPMSV</sequence>
<dbReference type="InterPro" id="IPR045865">
    <property type="entry name" value="ACT-like_dom_sf"/>
</dbReference>
<protein>
    <recommendedName>
        <fullName evidence="5">BHLH domain-containing protein</fullName>
    </recommendedName>
</protein>
<dbReference type="InterPro" id="IPR011598">
    <property type="entry name" value="bHLH_dom"/>
</dbReference>
<dbReference type="PANTHER" id="PTHR31945:SF26">
    <property type="entry name" value="TRANSCRIPTION FACTOR BHLH35"/>
    <property type="match status" value="1"/>
</dbReference>
<feature type="domain" description="BHLH" evidence="5">
    <location>
        <begin position="46"/>
        <end position="95"/>
    </location>
</feature>
<dbReference type="GO" id="GO:0003700">
    <property type="term" value="F:DNA-binding transcription factor activity"/>
    <property type="evidence" value="ECO:0007669"/>
    <property type="project" value="TreeGrafter"/>
</dbReference>
<evidence type="ECO:0000313" key="6">
    <source>
        <dbReference type="EMBL" id="KAK9097483.1"/>
    </source>
</evidence>
<evidence type="ECO:0000256" key="2">
    <source>
        <dbReference type="ARBA" id="ARBA00023015"/>
    </source>
</evidence>
<dbReference type="GO" id="GO:0043565">
    <property type="term" value="F:sequence-specific DNA binding"/>
    <property type="evidence" value="ECO:0007669"/>
    <property type="project" value="TreeGrafter"/>
</dbReference>
<reference evidence="6 7" key="1">
    <citation type="submission" date="2024-01" db="EMBL/GenBank/DDBJ databases">
        <title>Genome assemblies of Stephania.</title>
        <authorList>
            <person name="Yang L."/>
        </authorList>
    </citation>
    <scope>NUCLEOTIDE SEQUENCE [LARGE SCALE GENOMIC DNA]</scope>
    <source>
        <strain evidence="6">QJT</strain>
        <tissue evidence="6">Leaf</tissue>
    </source>
</reference>
<evidence type="ECO:0000313" key="7">
    <source>
        <dbReference type="Proteomes" id="UP001417504"/>
    </source>
</evidence>
<name>A0AAP0HQD7_9MAGN</name>
<accession>A0AAP0HQD7</accession>
<comment type="caution">
    <text evidence="6">The sequence shown here is derived from an EMBL/GenBank/DDBJ whole genome shotgun (WGS) entry which is preliminary data.</text>
</comment>
<dbReference type="InterPro" id="IPR036638">
    <property type="entry name" value="HLH_DNA-bd_sf"/>
</dbReference>
<dbReference type="InterPro" id="IPR051358">
    <property type="entry name" value="TF_AMS/ICE1/BHLH6-like"/>
</dbReference>
<keyword evidence="3" id="KW-0804">Transcription</keyword>
<dbReference type="Proteomes" id="UP001417504">
    <property type="component" value="Unassembled WGS sequence"/>
</dbReference>
<proteinExistence type="predicted"/>
<evidence type="ECO:0000256" key="1">
    <source>
        <dbReference type="ARBA" id="ARBA00004123"/>
    </source>
</evidence>
<evidence type="ECO:0000256" key="4">
    <source>
        <dbReference type="ARBA" id="ARBA00023242"/>
    </source>
</evidence>
<organism evidence="6 7">
    <name type="scientific">Stephania japonica</name>
    <dbReference type="NCBI Taxonomy" id="461633"/>
    <lineage>
        <taxon>Eukaryota</taxon>
        <taxon>Viridiplantae</taxon>
        <taxon>Streptophyta</taxon>
        <taxon>Embryophyta</taxon>
        <taxon>Tracheophyta</taxon>
        <taxon>Spermatophyta</taxon>
        <taxon>Magnoliopsida</taxon>
        <taxon>Ranunculales</taxon>
        <taxon>Menispermaceae</taxon>
        <taxon>Menispermoideae</taxon>
        <taxon>Cissampelideae</taxon>
        <taxon>Stephania</taxon>
    </lineage>
</organism>
<dbReference type="SUPFAM" id="SSF55021">
    <property type="entry name" value="ACT-like"/>
    <property type="match status" value="1"/>
</dbReference>
<dbReference type="SMART" id="SM00353">
    <property type="entry name" value="HLH"/>
    <property type="match status" value="1"/>
</dbReference>
<dbReference type="GO" id="GO:0005634">
    <property type="term" value="C:nucleus"/>
    <property type="evidence" value="ECO:0007669"/>
    <property type="project" value="UniProtKB-SubCell"/>
</dbReference>
<evidence type="ECO:0000259" key="5">
    <source>
        <dbReference type="PROSITE" id="PS50888"/>
    </source>
</evidence>
<keyword evidence="4" id="KW-0539">Nucleus</keyword>
<dbReference type="AlphaFoldDB" id="A0AAP0HQD7"/>
<dbReference type="SUPFAM" id="SSF47459">
    <property type="entry name" value="HLH, helix-loop-helix DNA-binding domain"/>
    <property type="match status" value="1"/>
</dbReference>
<dbReference type="Gene3D" id="4.10.280.10">
    <property type="entry name" value="Helix-loop-helix DNA-binding domain"/>
    <property type="match status" value="1"/>
</dbReference>
<dbReference type="PROSITE" id="PS50888">
    <property type="entry name" value="BHLH"/>
    <property type="match status" value="1"/>
</dbReference>
<dbReference type="Pfam" id="PF22754">
    <property type="entry name" value="bHLH-TF_ACT-like_plant"/>
    <property type="match status" value="1"/>
</dbReference>